<dbReference type="PANTHER" id="PTHR11575:SF41">
    <property type="entry name" value="PUTATIVE (AFU_ORTHOLOGUE AFUA_1G01160)-RELATED"/>
    <property type="match status" value="1"/>
</dbReference>
<dbReference type="SUPFAM" id="SSF55816">
    <property type="entry name" value="5'-nucleotidase (syn. UDP-sugar hydrolase), C-terminal domain"/>
    <property type="match status" value="1"/>
</dbReference>
<dbReference type="GO" id="GO:0009166">
    <property type="term" value="P:nucleotide catabolic process"/>
    <property type="evidence" value="ECO:0007669"/>
    <property type="project" value="InterPro"/>
</dbReference>
<reference evidence="6 7" key="1">
    <citation type="journal article" date="2020" name="ISME J.">
        <title>Uncovering the hidden diversity of litter-decomposition mechanisms in mushroom-forming fungi.</title>
        <authorList>
            <person name="Floudas D."/>
            <person name="Bentzer J."/>
            <person name="Ahren D."/>
            <person name="Johansson T."/>
            <person name="Persson P."/>
            <person name="Tunlid A."/>
        </authorList>
    </citation>
    <scope>NUCLEOTIDE SEQUENCE [LARGE SCALE GENOMIC DNA]</scope>
    <source>
        <strain evidence="6 7">CBS 291.85</strain>
    </source>
</reference>
<comment type="caution">
    <text evidence="6">The sequence shown here is derived from an EMBL/GenBank/DDBJ whole genome shotgun (WGS) entry which is preliminary data.</text>
</comment>
<evidence type="ECO:0008006" key="8">
    <source>
        <dbReference type="Google" id="ProtNLM"/>
    </source>
</evidence>
<dbReference type="InterPro" id="IPR036907">
    <property type="entry name" value="5'-Nucleotdase_C_sf"/>
</dbReference>
<dbReference type="Gene3D" id="3.90.780.10">
    <property type="entry name" value="5'-Nucleotidase, C-terminal domain"/>
    <property type="match status" value="1"/>
</dbReference>
<keyword evidence="7" id="KW-1185">Reference proteome</keyword>
<keyword evidence="3" id="KW-0547">Nucleotide-binding</keyword>
<evidence type="ECO:0000256" key="1">
    <source>
        <dbReference type="ARBA" id="ARBA00006654"/>
    </source>
</evidence>
<keyword evidence="3" id="KW-0378">Hydrolase</keyword>
<evidence type="ECO:0000259" key="4">
    <source>
        <dbReference type="Pfam" id="PF00149"/>
    </source>
</evidence>
<dbReference type="GO" id="GO:0000166">
    <property type="term" value="F:nucleotide binding"/>
    <property type="evidence" value="ECO:0007669"/>
    <property type="project" value="UniProtKB-KW"/>
</dbReference>
<dbReference type="EMBL" id="JAACJM010000003">
    <property type="protein sequence ID" value="KAF5373703.1"/>
    <property type="molecule type" value="Genomic_DNA"/>
</dbReference>
<dbReference type="InterPro" id="IPR006179">
    <property type="entry name" value="5_nucleotidase/apyrase"/>
</dbReference>
<dbReference type="PANTHER" id="PTHR11575">
    <property type="entry name" value="5'-NUCLEOTIDASE-RELATED"/>
    <property type="match status" value="1"/>
</dbReference>
<protein>
    <recommendedName>
        <fullName evidence="8">5'-nucleotidase</fullName>
    </recommendedName>
</protein>
<dbReference type="Pfam" id="PF00149">
    <property type="entry name" value="Metallophos"/>
    <property type="match status" value="1"/>
</dbReference>
<dbReference type="InterPro" id="IPR004843">
    <property type="entry name" value="Calcineurin-like_PHP"/>
</dbReference>
<comment type="similarity">
    <text evidence="1 3">Belongs to the 5'-nucleotidase family.</text>
</comment>
<dbReference type="SUPFAM" id="SSF56300">
    <property type="entry name" value="Metallo-dependent phosphatases"/>
    <property type="match status" value="1"/>
</dbReference>
<dbReference type="PRINTS" id="PR01607">
    <property type="entry name" value="APYRASEFAMLY"/>
</dbReference>
<evidence type="ECO:0000256" key="2">
    <source>
        <dbReference type="ARBA" id="ARBA00022729"/>
    </source>
</evidence>
<evidence type="ECO:0000313" key="7">
    <source>
        <dbReference type="Proteomes" id="UP000559256"/>
    </source>
</evidence>
<dbReference type="OrthoDB" id="10252235at2759"/>
<dbReference type="GO" id="GO:0016787">
    <property type="term" value="F:hydrolase activity"/>
    <property type="evidence" value="ECO:0007669"/>
    <property type="project" value="UniProtKB-KW"/>
</dbReference>
<sequence>MQPYDELVFYHFNDVYHVCQPTVLSRFSYIFNQKHKADDSYLTIFSGDAFGPSLESNLLKGEHIIPVLNHLKIDVACYGNHDFDFGEDRLKELSGSCNFPWVLSNTFHQDSKHSLLASAKEYIVLTLKGYRIGFFGLAGTDWPSNCQHLPHNTVIEDPVQAASRISKTLRQDENVDLVVAITHMRLEEDILISEACRDVNLILGGHDHDIVVHGRDLVVVNDDAKGDIRIVKSGTDFRSYSVVKVPIRKVEGTVELGSIRVHHERDISSYEAHPEDPEIPKLIADTEARVATVSNIPLFKTACSLDGRSTRIRNYETNLGNLLADAVRAYYNTDIAFVNSGSVRCDRIIPEGVLTVRDVVDILPFDNAFVVQKVPGHVLLEALENSVSDSRTDGRFLQVSGLSFTADLNKPEGSRILDAFLNNDACTDGSRTAITPQSQEKFTVTMVSFIAEGFDGYTCFSSSSEVETLVGVEGALTDNGIMLEILRGDEEVEMSGEEDVQRARARRVILVPGQDEASGLPVVRPRVEDRILYM</sequence>
<accession>A0A8H5LY14</accession>
<feature type="domain" description="Calcineurin-like phosphoesterase" evidence="4">
    <location>
        <begin position="9"/>
        <end position="208"/>
    </location>
</feature>
<dbReference type="Proteomes" id="UP000559256">
    <property type="component" value="Unassembled WGS sequence"/>
</dbReference>
<evidence type="ECO:0000259" key="5">
    <source>
        <dbReference type="Pfam" id="PF02872"/>
    </source>
</evidence>
<name>A0A8H5LY14_9AGAR</name>
<gene>
    <name evidence="6" type="ORF">D9758_000954</name>
</gene>
<evidence type="ECO:0000313" key="6">
    <source>
        <dbReference type="EMBL" id="KAF5373703.1"/>
    </source>
</evidence>
<keyword evidence="2" id="KW-0732">Signal</keyword>
<dbReference type="Gene3D" id="3.60.21.10">
    <property type="match status" value="1"/>
</dbReference>
<proteinExistence type="inferred from homology"/>
<dbReference type="AlphaFoldDB" id="A0A8H5LY14"/>
<organism evidence="6 7">
    <name type="scientific">Tetrapyrgos nigripes</name>
    <dbReference type="NCBI Taxonomy" id="182062"/>
    <lineage>
        <taxon>Eukaryota</taxon>
        <taxon>Fungi</taxon>
        <taxon>Dikarya</taxon>
        <taxon>Basidiomycota</taxon>
        <taxon>Agaricomycotina</taxon>
        <taxon>Agaricomycetes</taxon>
        <taxon>Agaricomycetidae</taxon>
        <taxon>Agaricales</taxon>
        <taxon>Marasmiineae</taxon>
        <taxon>Marasmiaceae</taxon>
        <taxon>Tetrapyrgos</taxon>
    </lineage>
</organism>
<dbReference type="InterPro" id="IPR029052">
    <property type="entry name" value="Metallo-depent_PP-like"/>
</dbReference>
<dbReference type="InterPro" id="IPR008334">
    <property type="entry name" value="5'-Nucleotdase_C"/>
</dbReference>
<feature type="domain" description="5'-Nucleotidase C-terminal" evidence="5">
    <location>
        <begin position="310"/>
        <end position="461"/>
    </location>
</feature>
<dbReference type="Pfam" id="PF02872">
    <property type="entry name" value="5_nucleotid_C"/>
    <property type="match status" value="1"/>
</dbReference>
<evidence type="ECO:0000256" key="3">
    <source>
        <dbReference type="RuleBase" id="RU362119"/>
    </source>
</evidence>